<dbReference type="InterPro" id="IPR005025">
    <property type="entry name" value="FMN_Rdtase-like_dom"/>
</dbReference>
<dbReference type="Pfam" id="PF03358">
    <property type="entry name" value="FMN_red"/>
    <property type="match status" value="1"/>
</dbReference>
<dbReference type="RefSeq" id="WP_066696609.1">
    <property type="nucleotide sequence ID" value="NZ_AP018664.1"/>
</dbReference>
<dbReference type="Gene3D" id="3.40.50.360">
    <property type="match status" value="1"/>
</dbReference>
<dbReference type="PANTHER" id="PTHR30543:SF21">
    <property type="entry name" value="NAD(P)H-DEPENDENT FMN REDUCTASE LOT6"/>
    <property type="match status" value="1"/>
</dbReference>
<dbReference type="KEGG" id="sami:SAMIE_1035730"/>
<evidence type="ECO:0000313" key="3">
    <source>
        <dbReference type="Proteomes" id="UP000279959"/>
    </source>
</evidence>
<evidence type="ECO:0000313" key="2">
    <source>
        <dbReference type="EMBL" id="BBE00073.1"/>
    </source>
</evidence>
<keyword evidence="3" id="KW-1185">Reference proteome</keyword>
<protein>
    <submittedName>
        <fullName evidence="2">NADPH-dependent oxidoreductase</fullName>
    </submittedName>
</protein>
<dbReference type="InterPro" id="IPR050712">
    <property type="entry name" value="NAD(P)H-dep_reductase"/>
</dbReference>
<dbReference type="GO" id="GO:0005829">
    <property type="term" value="C:cytosol"/>
    <property type="evidence" value="ECO:0007669"/>
    <property type="project" value="TreeGrafter"/>
</dbReference>
<dbReference type="PANTHER" id="PTHR30543">
    <property type="entry name" value="CHROMATE REDUCTASE"/>
    <property type="match status" value="1"/>
</dbReference>
<dbReference type="GO" id="GO:0016491">
    <property type="term" value="F:oxidoreductase activity"/>
    <property type="evidence" value="ECO:0007669"/>
    <property type="project" value="InterPro"/>
</dbReference>
<dbReference type="SUPFAM" id="SSF52218">
    <property type="entry name" value="Flavoproteins"/>
    <property type="match status" value="1"/>
</dbReference>
<dbReference type="EMBL" id="AP018664">
    <property type="protein sequence ID" value="BBE00073.1"/>
    <property type="molecule type" value="Genomic_DNA"/>
</dbReference>
<dbReference type="InterPro" id="IPR029039">
    <property type="entry name" value="Flavoprotein-like_sf"/>
</dbReference>
<sequence>MALDILVLYGSYRRGRLGIRLADYLVRGFEGLGHQAELVDAKAINLPMLDLRYSDHAEGQAPAAMARLAERLKAADAFVFVAGEYNRGIQPGLKNLVDHYLTEFDRRPAAIASYSMGRFAGVNSHADWTVTLSAMGMAVVPERLSVGQIHQTLDEQAQPQGEGGAALERGFAGFSRSLIWWAEAAKAARDPAL</sequence>
<reference evidence="2 3" key="1">
    <citation type="submission" date="2018-05" db="EMBL/GenBank/DDBJ databases">
        <title>Complete Genome Sequence of the Nonylphenol-Degrading Bacterium Sphingobium amiense DSM 16289T.</title>
        <authorList>
            <person name="Ootsuka M."/>
            <person name="Nishizawa T."/>
            <person name="Ohta H."/>
        </authorList>
    </citation>
    <scope>NUCLEOTIDE SEQUENCE [LARGE SCALE GENOMIC DNA]</scope>
    <source>
        <strain evidence="2 3">DSM 16289</strain>
    </source>
</reference>
<accession>A0A494WGC0</accession>
<dbReference type="Proteomes" id="UP000279959">
    <property type="component" value="Chromosome"/>
</dbReference>
<dbReference type="GO" id="GO:0010181">
    <property type="term" value="F:FMN binding"/>
    <property type="evidence" value="ECO:0007669"/>
    <property type="project" value="TreeGrafter"/>
</dbReference>
<proteinExistence type="predicted"/>
<organism evidence="2 3">
    <name type="scientific">Sphingobium amiense</name>
    <dbReference type="NCBI Taxonomy" id="135719"/>
    <lineage>
        <taxon>Bacteria</taxon>
        <taxon>Pseudomonadati</taxon>
        <taxon>Pseudomonadota</taxon>
        <taxon>Alphaproteobacteria</taxon>
        <taxon>Sphingomonadales</taxon>
        <taxon>Sphingomonadaceae</taxon>
        <taxon>Sphingobium</taxon>
    </lineage>
</organism>
<gene>
    <name evidence="2" type="ORF">SAMIE_1035730</name>
</gene>
<feature type="domain" description="NADPH-dependent FMN reductase-like" evidence="1">
    <location>
        <begin position="4"/>
        <end position="150"/>
    </location>
</feature>
<evidence type="ECO:0000259" key="1">
    <source>
        <dbReference type="Pfam" id="PF03358"/>
    </source>
</evidence>
<dbReference type="AlphaFoldDB" id="A0A494WGC0"/>
<name>A0A494WGC0_9SPHN</name>